<protein>
    <submittedName>
        <fullName evidence="1 3">Uncharacterized protein</fullName>
    </submittedName>
</protein>
<evidence type="ECO:0000313" key="2">
    <source>
        <dbReference type="Proteomes" id="UP000271162"/>
    </source>
</evidence>
<sequence>MRTLNNAENAGRIQYRDEPAARQIGYNDDIPVEIYGNPQNNKYKFMPSTLHRIIF</sequence>
<dbReference type="EMBL" id="UYSL01023252">
    <property type="protein sequence ID" value="VDL81931.1"/>
    <property type="molecule type" value="Genomic_DNA"/>
</dbReference>
<dbReference type="AlphaFoldDB" id="A0A0N4YM36"/>
<name>A0A0N4YM36_NIPBR</name>
<keyword evidence="2" id="KW-1185">Reference proteome</keyword>
<organism evidence="3">
    <name type="scientific">Nippostrongylus brasiliensis</name>
    <name type="common">Rat hookworm</name>
    <dbReference type="NCBI Taxonomy" id="27835"/>
    <lineage>
        <taxon>Eukaryota</taxon>
        <taxon>Metazoa</taxon>
        <taxon>Ecdysozoa</taxon>
        <taxon>Nematoda</taxon>
        <taxon>Chromadorea</taxon>
        <taxon>Rhabditida</taxon>
        <taxon>Rhabditina</taxon>
        <taxon>Rhabditomorpha</taxon>
        <taxon>Strongyloidea</taxon>
        <taxon>Heligmosomidae</taxon>
        <taxon>Nippostrongylus</taxon>
    </lineage>
</organism>
<evidence type="ECO:0000313" key="1">
    <source>
        <dbReference type="EMBL" id="VDL81931.1"/>
    </source>
</evidence>
<proteinExistence type="predicted"/>
<dbReference type="Proteomes" id="UP000271162">
    <property type="component" value="Unassembled WGS sequence"/>
</dbReference>
<evidence type="ECO:0000313" key="3">
    <source>
        <dbReference type="WBParaSite" id="NBR_0001820701-mRNA-1"/>
    </source>
</evidence>
<accession>A0A0N4YM36</accession>
<reference evidence="3" key="1">
    <citation type="submission" date="2017-02" db="UniProtKB">
        <authorList>
            <consortium name="WormBaseParasite"/>
        </authorList>
    </citation>
    <scope>IDENTIFICATION</scope>
</reference>
<dbReference type="WBParaSite" id="NBR_0001820701-mRNA-1">
    <property type="protein sequence ID" value="NBR_0001820701-mRNA-1"/>
    <property type="gene ID" value="NBR_0001820701"/>
</dbReference>
<gene>
    <name evidence="1" type="ORF">NBR_LOCUS18210</name>
</gene>
<reference evidence="1 2" key="2">
    <citation type="submission" date="2018-11" db="EMBL/GenBank/DDBJ databases">
        <authorList>
            <consortium name="Pathogen Informatics"/>
        </authorList>
    </citation>
    <scope>NUCLEOTIDE SEQUENCE [LARGE SCALE GENOMIC DNA]</scope>
</reference>